<dbReference type="AlphaFoldDB" id="A0A8J3ATW7"/>
<dbReference type="Proteomes" id="UP000626244">
    <property type="component" value="Unassembled WGS sequence"/>
</dbReference>
<evidence type="ECO:0000313" key="2">
    <source>
        <dbReference type="Proteomes" id="UP000626244"/>
    </source>
</evidence>
<keyword evidence="2" id="KW-1185">Reference proteome</keyword>
<organism evidence="1 2">
    <name type="scientific">Gottfriedia solisilvae</name>
    <dbReference type="NCBI Taxonomy" id="1516104"/>
    <lineage>
        <taxon>Bacteria</taxon>
        <taxon>Bacillati</taxon>
        <taxon>Bacillota</taxon>
        <taxon>Bacilli</taxon>
        <taxon>Bacillales</taxon>
        <taxon>Bacillaceae</taxon>
        <taxon>Gottfriedia</taxon>
    </lineage>
</organism>
<evidence type="ECO:0000313" key="1">
    <source>
        <dbReference type="EMBL" id="GGI16053.1"/>
    </source>
</evidence>
<accession>A0A8J3ATW7</accession>
<gene>
    <name evidence="1" type="ORF">GCM10007380_31040</name>
</gene>
<dbReference type="EMBL" id="BMHB01000002">
    <property type="protein sequence ID" value="GGI16053.1"/>
    <property type="molecule type" value="Genomic_DNA"/>
</dbReference>
<proteinExistence type="predicted"/>
<dbReference type="RefSeq" id="WP_371870401.1">
    <property type="nucleotide sequence ID" value="NZ_BMHB01000002.1"/>
</dbReference>
<reference evidence="2" key="1">
    <citation type="journal article" date="2019" name="Int. J. Syst. Evol. Microbiol.">
        <title>The Global Catalogue of Microorganisms (GCM) 10K type strain sequencing project: providing services to taxonomists for standard genome sequencing and annotation.</title>
        <authorList>
            <consortium name="The Broad Institute Genomics Platform"/>
            <consortium name="The Broad Institute Genome Sequencing Center for Infectious Disease"/>
            <person name="Wu L."/>
            <person name="Ma J."/>
        </authorList>
    </citation>
    <scope>NUCLEOTIDE SEQUENCE [LARGE SCALE GENOMIC DNA]</scope>
    <source>
        <strain evidence="2">CGMCC 1.14993</strain>
    </source>
</reference>
<name>A0A8J3ATW7_9BACI</name>
<protein>
    <submittedName>
        <fullName evidence="1">Uncharacterized protein</fullName>
    </submittedName>
</protein>
<comment type="caution">
    <text evidence="1">The sequence shown here is derived from an EMBL/GenBank/DDBJ whole genome shotgun (WGS) entry which is preliminary data.</text>
</comment>
<sequence length="53" mass="6381">MLRFQMVCAQMVEFLYFCRAKFAFLTVNGIRVSFFNKLSTQIKKRTLSYDFIK</sequence>
<dbReference type="NCBIfam" id="NF041642">
    <property type="entry name" value="RAxF_45"/>
    <property type="match status" value="1"/>
</dbReference>
<dbReference type="InterPro" id="IPR048146">
    <property type="entry name" value="RAxF_45-like"/>
</dbReference>